<dbReference type="InterPro" id="IPR050925">
    <property type="entry name" value="Rhomboid_protease_S54"/>
</dbReference>
<proteinExistence type="inferred from homology"/>
<feature type="transmembrane region" description="Helical" evidence="7">
    <location>
        <begin position="252"/>
        <end position="270"/>
    </location>
</feature>
<dbReference type="InterPro" id="IPR035952">
    <property type="entry name" value="Rhomboid-like_sf"/>
</dbReference>
<comment type="similarity">
    <text evidence="2">Belongs to the peptidase S54 family.</text>
</comment>
<evidence type="ECO:0000256" key="6">
    <source>
        <dbReference type="ARBA" id="ARBA00023136"/>
    </source>
</evidence>
<evidence type="ECO:0000256" key="7">
    <source>
        <dbReference type="SAM" id="Phobius"/>
    </source>
</evidence>
<evidence type="ECO:0000256" key="3">
    <source>
        <dbReference type="ARBA" id="ARBA00022692"/>
    </source>
</evidence>
<dbReference type="SUPFAM" id="SSF144091">
    <property type="entry name" value="Rhomboid-like"/>
    <property type="match status" value="1"/>
</dbReference>
<protein>
    <submittedName>
        <fullName evidence="9">Rhomboid family intramembrane serine protease</fullName>
    </submittedName>
</protein>
<dbReference type="PANTHER" id="PTHR43731">
    <property type="entry name" value="RHOMBOID PROTEASE"/>
    <property type="match status" value="1"/>
</dbReference>
<keyword evidence="6 7" id="KW-0472">Membrane</keyword>
<feature type="transmembrane region" description="Helical" evidence="7">
    <location>
        <begin position="146"/>
        <end position="166"/>
    </location>
</feature>
<feature type="transmembrane region" description="Helical" evidence="7">
    <location>
        <begin position="228"/>
        <end position="246"/>
    </location>
</feature>
<sequence length="303" mass="31402">MTQPPANVVPVCYRHPDKETYVRCNRCDRPICPNCMNEASVGFQCPECVRDGARSQHPARTTFGGGSSGTQGTVTITLIVLNVMAFLATIVSAGTGAVAGGGWGGLLSGITPLHQHFGELGYASYAPGGAPHGIAAGEYYRLLTAMFLHFGVLHLALNMWGVWVVGRPLEAALGRGRFLALYLIAGLGGGVAAYLFSAPNTITAGASGALFGLFGALVVVLRRLRLSIAGVLPVLVLNLVITFSFSQISVGGHIGGLITGALAAIGLAYAPQKHRTLVQTLTIAVLALVLVVAAVWRTASLVG</sequence>
<evidence type="ECO:0000259" key="8">
    <source>
        <dbReference type="Pfam" id="PF01694"/>
    </source>
</evidence>
<evidence type="ECO:0000256" key="5">
    <source>
        <dbReference type="ARBA" id="ARBA00022989"/>
    </source>
</evidence>
<dbReference type="GO" id="GO:0006508">
    <property type="term" value="P:proteolysis"/>
    <property type="evidence" value="ECO:0007669"/>
    <property type="project" value="UniProtKB-KW"/>
</dbReference>
<keyword evidence="3 7" id="KW-0812">Transmembrane</keyword>
<dbReference type="RefSeq" id="WP_260726048.1">
    <property type="nucleotide sequence ID" value="NZ_BAAABS010000036.1"/>
</dbReference>
<dbReference type="Pfam" id="PF01694">
    <property type="entry name" value="Rhomboid"/>
    <property type="match status" value="1"/>
</dbReference>
<organism evidence="9 10">
    <name type="scientific">Dactylosporangium roseum</name>
    <dbReference type="NCBI Taxonomy" id="47989"/>
    <lineage>
        <taxon>Bacteria</taxon>
        <taxon>Bacillati</taxon>
        <taxon>Actinomycetota</taxon>
        <taxon>Actinomycetes</taxon>
        <taxon>Micromonosporales</taxon>
        <taxon>Micromonosporaceae</taxon>
        <taxon>Dactylosporangium</taxon>
    </lineage>
</organism>
<dbReference type="Proteomes" id="UP001058271">
    <property type="component" value="Chromosome"/>
</dbReference>
<evidence type="ECO:0000313" key="9">
    <source>
        <dbReference type="EMBL" id="UWZ36696.1"/>
    </source>
</evidence>
<feature type="transmembrane region" description="Helical" evidence="7">
    <location>
        <begin position="277"/>
        <end position="296"/>
    </location>
</feature>
<reference evidence="9" key="1">
    <citation type="submission" date="2021-04" db="EMBL/GenBank/DDBJ databases">
        <title>Biosynthetic gene clusters of Dactylosporangioum roseum.</title>
        <authorList>
            <person name="Hartkoorn R.C."/>
            <person name="Beaudoing E."/>
            <person name="Hot D."/>
            <person name="Moureu S."/>
        </authorList>
    </citation>
    <scope>NUCLEOTIDE SEQUENCE</scope>
    <source>
        <strain evidence="9">NRRL B-16295</strain>
    </source>
</reference>
<dbReference type="PANTHER" id="PTHR43731:SF14">
    <property type="entry name" value="PRESENILIN-ASSOCIATED RHOMBOID-LIKE PROTEIN, MITOCHONDRIAL"/>
    <property type="match status" value="1"/>
</dbReference>
<keyword evidence="4" id="KW-0378">Hydrolase</keyword>
<comment type="subcellular location">
    <subcellularLocation>
        <location evidence="1">Membrane</location>
        <topology evidence="1">Multi-pass membrane protein</topology>
    </subcellularLocation>
</comment>
<evidence type="ECO:0000256" key="4">
    <source>
        <dbReference type="ARBA" id="ARBA00022801"/>
    </source>
</evidence>
<evidence type="ECO:0000313" key="10">
    <source>
        <dbReference type="Proteomes" id="UP001058271"/>
    </source>
</evidence>
<dbReference type="GO" id="GO:0008233">
    <property type="term" value="F:peptidase activity"/>
    <property type="evidence" value="ECO:0007669"/>
    <property type="project" value="UniProtKB-KW"/>
</dbReference>
<name>A0ABY5Z3T2_9ACTN</name>
<dbReference type="InterPro" id="IPR022764">
    <property type="entry name" value="Peptidase_S54_rhomboid_dom"/>
</dbReference>
<gene>
    <name evidence="9" type="ORF">Drose_37875</name>
</gene>
<keyword evidence="9" id="KW-0645">Protease</keyword>
<evidence type="ECO:0000256" key="1">
    <source>
        <dbReference type="ARBA" id="ARBA00004141"/>
    </source>
</evidence>
<feature type="transmembrane region" description="Helical" evidence="7">
    <location>
        <begin position="76"/>
        <end position="99"/>
    </location>
</feature>
<feature type="transmembrane region" description="Helical" evidence="7">
    <location>
        <begin position="178"/>
        <end position="196"/>
    </location>
</feature>
<accession>A0ABY5Z3T2</accession>
<keyword evidence="5 7" id="KW-1133">Transmembrane helix</keyword>
<dbReference type="EMBL" id="CP073721">
    <property type="protein sequence ID" value="UWZ36696.1"/>
    <property type="molecule type" value="Genomic_DNA"/>
</dbReference>
<keyword evidence="10" id="KW-1185">Reference proteome</keyword>
<dbReference type="Gene3D" id="1.20.1540.10">
    <property type="entry name" value="Rhomboid-like"/>
    <property type="match status" value="1"/>
</dbReference>
<feature type="domain" description="Peptidase S54 rhomboid" evidence="8">
    <location>
        <begin position="137"/>
        <end position="267"/>
    </location>
</feature>
<evidence type="ECO:0000256" key="2">
    <source>
        <dbReference type="ARBA" id="ARBA00009045"/>
    </source>
</evidence>
<feature type="transmembrane region" description="Helical" evidence="7">
    <location>
        <begin position="202"/>
        <end position="221"/>
    </location>
</feature>